<keyword evidence="1" id="KW-0812">Transmembrane</keyword>
<evidence type="ECO:0000256" key="1">
    <source>
        <dbReference type="SAM" id="Phobius"/>
    </source>
</evidence>
<protein>
    <recommendedName>
        <fullName evidence="3">Lipocalin</fullName>
    </recommendedName>
</protein>
<dbReference type="GO" id="GO:0030682">
    <property type="term" value="P:symbiont-mediated perturbation of host defenses"/>
    <property type="evidence" value="ECO:0007669"/>
    <property type="project" value="InterPro"/>
</dbReference>
<keyword evidence="1" id="KW-0472">Membrane</keyword>
<dbReference type="SUPFAM" id="SSF50814">
    <property type="entry name" value="Lipocalins"/>
    <property type="match status" value="1"/>
</dbReference>
<feature type="transmembrane region" description="Helical" evidence="1">
    <location>
        <begin position="12"/>
        <end position="31"/>
    </location>
</feature>
<proteinExistence type="evidence at transcript level"/>
<dbReference type="Gene3D" id="2.40.128.20">
    <property type="match status" value="1"/>
</dbReference>
<dbReference type="EMBL" id="GEFH01005267">
    <property type="protein sequence ID" value="JAP63314.1"/>
    <property type="molecule type" value="mRNA"/>
</dbReference>
<organism evidence="2">
    <name type="scientific">Hyalomma excavatum</name>
    <dbReference type="NCBI Taxonomy" id="257692"/>
    <lineage>
        <taxon>Eukaryota</taxon>
        <taxon>Metazoa</taxon>
        <taxon>Ecdysozoa</taxon>
        <taxon>Arthropoda</taxon>
        <taxon>Chelicerata</taxon>
        <taxon>Arachnida</taxon>
        <taxon>Acari</taxon>
        <taxon>Parasitiformes</taxon>
        <taxon>Ixodida</taxon>
        <taxon>Ixodoidea</taxon>
        <taxon>Ixodidae</taxon>
        <taxon>Hyalomminae</taxon>
        <taxon>Hyalomma</taxon>
    </lineage>
</organism>
<evidence type="ECO:0000313" key="2">
    <source>
        <dbReference type="EMBL" id="JAP63314.1"/>
    </source>
</evidence>
<dbReference type="AlphaFoldDB" id="A0A131X6A8"/>
<accession>A0A131X6A8</accession>
<sequence length="193" mass="22007">MFAFPCYFRNQPCAGVMLFVAITFVLGIAFGNSKDNYKYMNQSMLFPSLEDLKAALNTSEDIWLKRCTYDLERSICVHARRVDVQGGQYKFHRYRTIGRTIIGPEVFYVIAYEEGNRAIMNVSHTKSGNATAYKLEYLDAHEGCGILTFIEGDNVRCQQHVRDSNITQSTPNCDAVYNQTCSGQQSHQVYYSN</sequence>
<dbReference type="InterPro" id="IPR012674">
    <property type="entry name" value="Calycin"/>
</dbReference>
<dbReference type="GO" id="GO:0043176">
    <property type="term" value="F:amine binding"/>
    <property type="evidence" value="ECO:0007669"/>
    <property type="project" value="InterPro"/>
</dbReference>
<name>A0A131X6A8_9ACAR</name>
<keyword evidence="1" id="KW-1133">Transmembrane helix</keyword>
<feature type="non-terminal residue" evidence="2">
    <location>
        <position position="193"/>
    </location>
</feature>
<dbReference type="Pfam" id="PF02098">
    <property type="entry name" value="His_binding"/>
    <property type="match status" value="1"/>
</dbReference>
<dbReference type="InterPro" id="IPR002970">
    <property type="entry name" value="Tick_his-bd"/>
</dbReference>
<evidence type="ECO:0008006" key="3">
    <source>
        <dbReference type="Google" id="ProtNLM"/>
    </source>
</evidence>
<reference evidence="2" key="1">
    <citation type="journal article" date="2017" name="Ticks Tick Borne Dis.">
        <title>An insight into the sialome of Hyalomma excavatum.</title>
        <authorList>
            <person name="Ribeiro J.M."/>
            <person name="Slovak M."/>
            <person name="Francischetti I.M."/>
        </authorList>
    </citation>
    <scope>NUCLEOTIDE SEQUENCE</scope>
    <source>
        <strain evidence="2">Samish</strain>
        <tissue evidence="2">Salivary glands</tissue>
    </source>
</reference>